<feature type="transmembrane region" description="Helical" evidence="6">
    <location>
        <begin position="171"/>
        <end position="191"/>
    </location>
</feature>
<dbReference type="GO" id="GO:0022857">
    <property type="term" value="F:transmembrane transporter activity"/>
    <property type="evidence" value="ECO:0007669"/>
    <property type="project" value="InterPro"/>
</dbReference>
<feature type="transmembrane region" description="Helical" evidence="6">
    <location>
        <begin position="383"/>
        <end position="403"/>
    </location>
</feature>
<evidence type="ECO:0000256" key="4">
    <source>
        <dbReference type="ARBA" id="ARBA00022989"/>
    </source>
</evidence>
<feature type="transmembrane region" description="Helical" evidence="6">
    <location>
        <begin position="127"/>
        <end position="151"/>
    </location>
</feature>
<keyword evidence="5 6" id="KW-0472">Membrane</keyword>
<gene>
    <name evidence="7" type="ORF">AOQ84DRAFT_422670</name>
</gene>
<feature type="transmembrane region" description="Helical" evidence="6">
    <location>
        <begin position="335"/>
        <end position="362"/>
    </location>
</feature>
<feature type="transmembrane region" description="Helical" evidence="6">
    <location>
        <begin position="453"/>
        <end position="472"/>
    </location>
</feature>
<feature type="transmembrane region" description="Helical" evidence="6">
    <location>
        <begin position="409"/>
        <end position="432"/>
    </location>
</feature>
<keyword evidence="2" id="KW-0813">Transport</keyword>
<evidence type="ECO:0000313" key="8">
    <source>
        <dbReference type="Proteomes" id="UP000250140"/>
    </source>
</evidence>
<keyword evidence="4 6" id="KW-1133">Transmembrane helix</keyword>
<sequence length="520" mass="57448">MADDKDVELAARADIEEIGAHDAIADGQTKSVEKQSQKSAGALEKYINFVSAINFGFILQCSWEAAAVTFQFSLINGGPAAMFYGSLFAGIGTTAVAISLAEMASIDPTVGAQYRWSASFAPRWNEFWGLMQGWMTVFAWICSCTSNPAILSNIVVGLAIFNYPDYVPERWHTTLIMWAFTILPFIGNFWFRRLLNPLEMIGAICHLLFFIVSIITLVVLAQRSTASYVFSTLTHDVSGWSNGAVTWGIGLLTVTFPLTGFDGVLHMSDEVKQAKTRVPRSMIASVSMNSIMQFAYILCLLFTIGDVEKVANTPTLLPIIEVYYEATGSKRATNLFVVMLAIIIFIAFFNVFASVSRLVWAFSRDKGLPFSSFFGVVHPGLKMPLNALGLVGTCIFLLAIINIGSTTAFNAFISLPALALYISYFFPILFFFMRRVSSKPLAYGPFRLGRLGIPLNLFAMSYIIFIIIWMPFPTILPVTGNNMNYAGPLVAVVILGALCDWVISGRKRFQVPVARQRPEF</sequence>
<evidence type="ECO:0000256" key="1">
    <source>
        <dbReference type="ARBA" id="ARBA00004141"/>
    </source>
</evidence>
<evidence type="ECO:0000256" key="6">
    <source>
        <dbReference type="SAM" id="Phobius"/>
    </source>
</evidence>
<dbReference type="InterPro" id="IPR002293">
    <property type="entry name" value="AA/rel_permease1"/>
</dbReference>
<dbReference type="OrthoDB" id="3257095at2759"/>
<dbReference type="AlphaFoldDB" id="A0A8E2EPZ9"/>
<feature type="transmembrane region" description="Helical" evidence="6">
    <location>
        <begin position="244"/>
        <end position="265"/>
    </location>
</feature>
<feature type="transmembrane region" description="Helical" evidence="6">
    <location>
        <begin position="203"/>
        <end position="224"/>
    </location>
</feature>
<dbReference type="Proteomes" id="UP000250140">
    <property type="component" value="Unassembled WGS sequence"/>
</dbReference>
<name>A0A8E2EPZ9_9PEZI</name>
<dbReference type="EMBL" id="KV750944">
    <property type="protein sequence ID" value="OCL02501.1"/>
    <property type="molecule type" value="Genomic_DNA"/>
</dbReference>
<feature type="transmembrane region" description="Helical" evidence="6">
    <location>
        <begin position="46"/>
        <end position="70"/>
    </location>
</feature>
<proteinExistence type="predicted"/>
<comment type="subcellular location">
    <subcellularLocation>
        <location evidence="1">Membrane</location>
        <topology evidence="1">Multi-pass membrane protein</topology>
    </subcellularLocation>
</comment>
<dbReference type="PANTHER" id="PTHR45649">
    <property type="entry name" value="AMINO-ACID PERMEASE BAT1"/>
    <property type="match status" value="1"/>
</dbReference>
<protein>
    <submittedName>
        <fullName evidence="7">Amino acid transporter</fullName>
    </submittedName>
</protein>
<evidence type="ECO:0000256" key="5">
    <source>
        <dbReference type="ARBA" id="ARBA00023136"/>
    </source>
</evidence>
<evidence type="ECO:0000256" key="2">
    <source>
        <dbReference type="ARBA" id="ARBA00022448"/>
    </source>
</evidence>
<feature type="transmembrane region" description="Helical" evidence="6">
    <location>
        <begin position="484"/>
        <end position="503"/>
    </location>
</feature>
<evidence type="ECO:0000256" key="3">
    <source>
        <dbReference type="ARBA" id="ARBA00022692"/>
    </source>
</evidence>
<dbReference type="PANTHER" id="PTHR45649:SF5">
    <property type="entry name" value="GABA TRANSPORTER (EUROFUNG)-RELATED"/>
    <property type="match status" value="1"/>
</dbReference>
<dbReference type="GO" id="GO:0016020">
    <property type="term" value="C:membrane"/>
    <property type="evidence" value="ECO:0007669"/>
    <property type="project" value="UniProtKB-SubCell"/>
</dbReference>
<dbReference type="Pfam" id="PF13520">
    <property type="entry name" value="AA_permease_2"/>
    <property type="match status" value="1"/>
</dbReference>
<keyword evidence="3 6" id="KW-0812">Transmembrane</keyword>
<feature type="transmembrane region" description="Helical" evidence="6">
    <location>
        <begin position="82"/>
        <end position="106"/>
    </location>
</feature>
<feature type="transmembrane region" description="Helical" evidence="6">
    <location>
        <begin position="286"/>
        <end position="305"/>
    </location>
</feature>
<organism evidence="7 8">
    <name type="scientific">Glonium stellatum</name>
    <dbReference type="NCBI Taxonomy" id="574774"/>
    <lineage>
        <taxon>Eukaryota</taxon>
        <taxon>Fungi</taxon>
        <taxon>Dikarya</taxon>
        <taxon>Ascomycota</taxon>
        <taxon>Pezizomycotina</taxon>
        <taxon>Dothideomycetes</taxon>
        <taxon>Pleosporomycetidae</taxon>
        <taxon>Gloniales</taxon>
        <taxon>Gloniaceae</taxon>
        <taxon>Glonium</taxon>
    </lineage>
</organism>
<evidence type="ECO:0000313" key="7">
    <source>
        <dbReference type="EMBL" id="OCL02501.1"/>
    </source>
</evidence>
<keyword evidence="8" id="KW-1185">Reference proteome</keyword>
<reference evidence="7 8" key="1">
    <citation type="journal article" date="2016" name="Nat. Commun.">
        <title>Ectomycorrhizal ecology is imprinted in the genome of the dominant symbiotic fungus Cenococcum geophilum.</title>
        <authorList>
            <consortium name="DOE Joint Genome Institute"/>
            <person name="Peter M."/>
            <person name="Kohler A."/>
            <person name="Ohm R.A."/>
            <person name="Kuo A."/>
            <person name="Krutzmann J."/>
            <person name="Morin E."/>
            <person name="Arend M."/>
            <person name="Barry K.W."/>
            <person name="Binder M."/>
            <person name="Choi C."/>
            <person name="Clum A."/>
            <person name="Copeland A."/>
            <person name="Grisel N."/>
            <person name="Haridas S."/>
            <person name="Kipfer T."/>
            <person name="LaButti K."/>
            <person name="Lindquist E."/>
            <person name="Lipzen A."/>
            <person name="Maire R."/>
            <person name="Meier B."/>
            <person name="Mihaltcheva S."/>
            <person name="Molinier V."/>
            <person name="Murat C."/>
            <person name="Poggeler S."/>
            <person name="Quandt C.A."/>
            <person name="Sperisen C."/>
            <person name="Tritt A."/>
            <person name="Tisserant E."/>
            <person name="Crous P.W."/>
            <person name="Henrissat B."/>
            <person name="Nehls U."/>
            <person name="Egli S."/>
            <person name="Spatafora J.W."/>
            <person name="Grigoriev I.V."/>
            <person name="Martin F.M."/>
        </authorList>
    </citation>
    <scope>NUCLEOTIDE SEQUENCE [LARGE SCALE GENOMIC DNA]</scope>
    <source>
        <strain evidence="7 8">CBS 207.34</strain>
    </source>
</reference>
<accession>A0A8E2EPZ9</accession>
<dbReference type="Gene3D" id="1.20.1740.10">
    <property type="entry name" value="Amino acid/polyamine transporter I"/>
    <property type="match status" value="1"/>
</dbReference>
<dbReference type="PIRSF" id="PIRSF006060">
    <property type="entry name" value="AA_transporter"/>
    <property type="match status" value="1"/>
</dbReference>